<feature type="compositionally biased region" description="Basic and acidic residues" evidence="1">
    <location>
        <begin position="16"/>
        <end position="29"/>
    </location>
</feature>
<feature type="region of interest" description="Disordered" evidence="1">
    <location>
        <begin position="45"/>
        <end position="80"/>
    </location>
</feature>
<protein>
    <submittedName>
        <fullName evidence="2">Uncharacterized protein</fullName>
    </submittedName>
</protein>
<dbReference type="EMBL" id="LWDF02000349">
    <property type="protein sequence ID" value="KAE8250137.1"/>
    <property type="molecule type" value="Genomic_DNA"/>
</dbReference>
<name>A0A8T8SVZ3_9BASI</name>
<evidence type="ECO:0000256" key="1">
    <source>
        <dbReference type="SAM" id="MobiDB-lite"/>
    </source>
</evidence>
<reference evidence="2" key="1">
    <citation type="submission" date="2016-04" db="EMBL/GenBank/DDBJ databases">
        <authorList>
            <person name="Nguyen H.D."/>
            <person name="Samba Siva P."/>
            <person name="Cullis J."/>
            <person name="Levesque C.A."/>
            <person name="Hambleton S."/>
        </authorList>
    </citation>
    <scope>NUCLEOTIDE SEQUENCE</scope>
    <source>
        <strain evidence="2">DAOMC 236416</strain>
    </source>
</reference>
<evidence type="ECO:0000313" key="3">
    <source>
        <dbReference type="Proteomes" id="UP000077521"/>
    </source>
</evidence>
<organism evidence="2 3">
    <name type="scientific">Tilletia indica</name>
    <dbReference type="NCBI Taxonomy" id="43049"/>
    <lineage>
        <taxon>Eukaryota</taxon>
        <taxon>Fungi</taxon>
        <taxon>Dikarya</taxon>
        <taxon>Basidiomycota</taxon>
        <taxon>Ustilaginomycotina</taxon>
        <taxon>Exobasidiomycetes</taxon>
        <taxon>Tilletiales</taxon>
        <taxon>Tilletiaceae</taxon>
        <taxon>Tilletia</taxon>
    </lineage>
</organism>
<feature type="region of interest" description="Disordered" evidence="1">
    <location>
        <begin position="1"/>
        <end position="33"/>
    </location>
</feature>
<sequence length="80" mass="8666">MDVDNDSFAESSASSDEMKARSEEAREKSTTYSYVDAAGTEAAPLCEAPRQISMSPHDGLPTSSGSRLGAEPTINRRRER</sequence>
<reference evidence="2" key="2">
    <citation type="journal article" date="2019" name="IMA Fungus">
        <title>Genome sequencing and comparison of five Tilletia species to identify candidate genes for the detection of regulated species infecting wheat.</title>
        <authorList>
            <person name="Nguyen H.D.T."/>
            <person name="Sultana T."/>
            <person name="Kesanakurti P."/>
            <person name="Hambleton S."/>
        </authorList>
    </citation>
    <scope>NUCLEOTIDE SEQUENCE</scope>
    <source>
        <strain evidence="2">DAOMC 236416</strain>
    </source>
</reference>
<comment type="caution">
    <text evidence="2">The sequence shown here is derived from an EMBL/GenBank/DDBJ whole genome shotgun (WGS) entry which is preliminary data.</text>
</comment>
<proteinExistence type="predicted"/>
<dbReference type="AlphaFoldDB" id="A0A8T8SVZ3"/>
<keyword evidence="3" id="KW-1185">Reference proteome</keyword>
<accession>A0A8T8SVZ3</accession>
<evidence type="ECO:0000313" key="2">
    <source>
        <dbReference type="EMBL" id="KAE8250137.1"/>
    </source>
</evidence>
<gene>
    <name evidence="2" type="ORF">A4X13_0g4935</name>
</gene>
<dbReference type="Proteomes" id="UP000077521">
    <property type="component" value="Unassembled WGS sequence"/>
</dbReference>